<dbReference type="SMART" id="SM00236">
    <property type="entry name" value="fCBD"/>
    <property type="match status" value="1"/>
</dbReference>
<evidence type="ECO:0000256" key="3">
    <source>
        <dbReference type="ARBA" id="ARBA00022801"/>
    </source>
</evidence>
<keyword evidence="1 4" id="KW-0719">Serine esterase</keyword>
<comment type="subcellular location">
    <subcellularLocation>
        <location evidence="4">Secreted</location>
    </subcellularLocation>
</comment>
<dbReference type="GO" id="GO:0030248">
    <property type="term" value="F:cellulose binding"/>
    <property type="evidence" value="ECO:0007669"/>
    <property type="project" value="InterPro"/>
</dbReference>
<evidence type="ECO:0000256" key="1">
    <source>
        <dbReference type="ARBA" id="ARBA00022487"/>
    </source>
</evidence>
<dbReference type="NCBIfam" id="TIGR01840">
    <property type="entry name" value="esterase_phb"/>
    <property type="match status" value="2"/>
</dbReference>
<keyword evidence="2 4" id="KW-0732">Signal</keyword>
<dbReference type="GO" id="GO:0052689">
    <property type="term" value="F:carboxylic ester hydrolase activity"/>
    <property type="evidence" value="ECO:0007669"/>
    <property type="project" value="UniProtKB-KW"/>
</dbReference>
<dbReference type="InterPro" id="IPR050955">
    <property type="entry name" value="Plant_Biomass_Hydrol_Est"/>
</dbReference>
<dbReference type="Proteomes" id="UP000663841">
    <property type="component" value="Unassembled WGS sequence"/>
</dbReference>
<dbReference type="InterPro" id="IPR029058">
    <property type="entry name" value="AB_hydrolase_fold"/>
</dbReference>
<dbReference type="Gene3D" id="3.40.50.1820">
    <property type="entry name" value="alpha/beta hydrolase"/>
    <property type="match status" value="2"/>
</dbReference>
<gene>
    <name evidence="6" type="ORF">RDB_LOCUS82620</name>
</gene>
<dbReference type="SUPFAM" id="SSF53474">
    <property type="entry name" value="alpha/beta-Hydrolases"/>
    <property type="match status" value="3"/>
</dbReference>
<comment type="caution">
    <text evidence="6">The sequence shown here is derived from an EMBL/GenBank/DDBJ whole genome shotgun (WGS) entry which is preliminary data.</text>
</comment>
<dbReference type="Pfam" id="PF00734">
    <property type="entry name" value="CBM_1"/>
    <property type="match status" value="1"/>
</dbReference>
<keyword evidence="4" id="KW-0624">Polysaccharide degradation</keyword>
<keyword evidence="4" id="KW-0119">Carbohydrate metabolism</keyword>
<evidence type="ECO:0000256" key="2">
    <source>
        <dbReference type="ARBA" id="ARBA00022729"/>
    </source>
</evidence>
<feature type="domain" description="CBM1" evidence="5">
    <location>
        <begin position="19"/>
        <end position="55"/>
    </location>
</feature>
<comment type="similarity">
    <text evidence="4">Belongs to the carbohydrate esterase 1 (CE1) family.</text>
</comment>
<reference evidence="6" key="1">
    <citation type="submission" date="2021-01" db="EMBL/GenBank/DDBJ databases">
        <authorList>
            <person name="Kaushik A."/>
        </authorList>
    </citation>
    <scope>NUCLEOTIDE SEQUENCE</scope>
    <source>
        <strain evidence="6">AG3-T5</strain>
    </source>
</reference>
<dbReference type="Pfam" id="PF10503">
    <property type="entry name" value="Esterase_PHB"/>
    <property type="match status" value="2"/>
</dbReference>
<dbReference type="PANTHER" id="PTHR43037:SF5">
    <property type="entry name" value="FERULOYL ESTERASE"/>
    <property type="match status" value="1"/>
</dbReference>
<dbReference type="PROSITE" id="PS00562">
    <property type="entry name" value="CBM1_1"/>
    <property type="match status" value="1"/>
</dbReference>
<dbReference type="AlphaFoldDB" id="A0A8H2XVR1"/>
<dbReference type="PROSITE" id="PS51164">
    <property type="entry name" value="CBM1_2"/>
    <property type="match status" value="1"/>
</dbReference>
<dbReference type="GO" id="GO:0045493">
    <property type="term" value="P:xylan catabolic process"/>
    <property type="evidence" value="ECO:0007669"/>
    <property type="project" value="UniProtKB-UniRule"/>
</dbReference>
<feature type="chain" id="PRO_5034478485" description="Carboxylic ester hydrolase" evidence="4">
    <location>
        <begin position="21"/>
        <end position="611"/>
    </location>
</feature>
<dbReference type="PANTHER" id="PTHR43037">
    <property type="entry name" value="UNNAMED PRODUCT-RELATED"/>
    <property type="match status" value="1"/>
</dbReference>
<dbReference type="GO" id="GO:0005576">
    <property type="term" value="C:extracellular region"/>
    <property type="evidence" value="ECO:0007669"/>
    <property type="project" value="UniProtKB-SubCell"/>
</dbReference>
<evidence type="ECO:0000313" key="7">
    <source>
        <dbReference type="Proteomes" id="UP000663841"/>
    </source>
</evidence>
<keyword evidence="3 4" id="KW-0378">Hydrolase</keyword>
<name>A0A8H2XVR1_9AGAM</name>
<evidence type="ECO:0000259" key="5">
    <source>
        <dbReference type="PROSITE" id="PS51164"/>
    </source>
</evidence>
<accession>A0A8H2XVR1</accession>
<dbReference type="InterPro" id="IPR010126">
    <property type="entry name" value="Esterase_phb"/>
</dbReference>
<organism evidence="6 7">
    <name type="scientific">Rhizoctonia solani</name>
    <dbReference type="NCBI Taxonomy" id="456999"/>
    <lineage>
        <taxon>Eukaryota</taxon>
        <taxon>Fungi</taxon>
        <taxon>Dikarya</taxon>
        <taxon>Basidiomycota</taxon>
        <taxon>Agaricomycotina</taxon>
        <taxon>Agaricomycetes</taxon>
        <taxon>Cantharellales</taxon>
        <taxon>Ceratobasidiaceae</taxon>
        <taxon>Rhizoctonia</taxon>
    </lineage>
</organism>
<comment type="function">
    <text evidence="4">Esterase involved in the hydrolysis of xylan, a major structural heterogeneous polysaccharide found in plant biomass representing the second most abundant polysaccharide in the biosphere, after cellulose.</text>
</comment>
<proteinExistence type="inferred from homology"/>
<sequence length="611" mass="65179">MRSTSTYLACLALLLKSASAVAVWGQCGGIGYTGSTVCDTGNTCVKVNDYYSQCQPGSAVTTASPTSTGSTTQPTGGANIPRGVLTKITNFGSNPTNVENYVYVPTTLKSKPGLLAAIHYCTGTAQAYYSGTQYKQLADQYGFIVLYPDAPDSGGCWDVHSTQTLTHNAGGDSLGIANGLRYLISQYGVDTNKVFATGTSSGAMMTNVLAGAYPDLIRAGAAFAGVPYGCFAGSGMWNSQCATGQLIKTAQQWGDQARSGYPGYTGTRPKMQLWHGSADTTLYTQNFYEEIKQWTNVFGVSQTATATTQNWPLSGWTKTEYGPNVQAIIASGVDHNIPVQATQVIQWMGLNHNPTNVENYVYVPTTLKSKPGLLAAIHYCSGTAQAYYSGTQYKQLADQYGFIVLYPDAPDSGGCWDVHSTQTLTHNAGGDSLGIANGLRYLISQYGVDTNKVFATGSSSGAMMTNVLAGAYPDLIRAGAAFAGVPYGCFAGSGMWNSQCATGQLIKTAQQWGDQARSGYPGYTGTRPKMQLWHGSADTTLYTQNFYEEIKQWTNVFGVSQTATATTQNWPLSGWTKTEYGPNVQAIIASGVDHNIPVQATQVIQWMGLNQ</sequence>
<dbReference type="EMBL" id="CAJMWW010000088">
    <property type="protein sequence ID" value="CAE6436475.1"/>
    <property type="molecule type" value="Genomic_DNA"/>
</dbReference>
<dbReference type="EC" id="3.1.1.-" evidence="4"/>
<evidence type="ECO:0000256" key="4">
    <source>
        <dbReference type="RuleBase" id="RU367147"/>
    </source>
</evidence>
<keyword evidence="4" id="KW-0964">Secreted</keyword>
<evidence type="ECO:0000313" key="6">
    <source>
        <dbReference type="EMBL" id="CAE6436475.1"/>
    </source>
</evidence>
<feature type="signal peptide" evidence="4">
    <location>
        <begin position="1"/>
        <end position="20"/>
    </location>
</feature>
<dbReference type="InterPro" id="IPR000254">
    <property type="entry name" value="CBD"/>
</dbReference>
<protein>
    <recommendedName>
        <fullName evidence="4">Carboxylic ester hydrolase</fullName>
        <ecNumber evidence="4">3.1.1.-</ecNumber>
    </recommendedName>
</protein>